<evidence type="ECO:0000256" key="7">
    <source>
        <dbReference type="ARBA" id="ARBA00023004"/>
    </source>
</evidence>
<evidence type="ECO:0000256" key="9">
    <source>
        <dbReference type="ARBA" id="ARBA00023136"/>
    </source>
</evidence>
<dbReference type="Pfam" id="PF01610">
    <property type="entry name" value="DDE_Tnp_ISL3"/>
    <property type="match status" value="1"/>
</dbReference>
<keyword evidence="4" id="KW-0276">Fatty acid metabolism</keyword>
<dbReference type="EMBL" id="JBHSAB010000014">
    <property type="protein sequence ID" value="MFC3908843.1"/>
    <property type="molecule type" value="Genomic_DNA"/>
</dbReference>
<keyword evidence="7" id="KW-0408">Iron</keyword>
<evidence type="ECO:0000256" key="6">
    <source>
        <dbReference type="ARBA" id="ARBA00023002"/>
    </source>
</evidence>
<organism evidence="13 14">
    <name type="scientific">Legionella dresdenensis</name>
    <dbReference type="NCBI Taxonomy" id="450200"/>
    <lineage>
        <taxon>Bacteria</taxon>
        <taxon>Pseudomonadati</taxon>
        <taxon>Pseudomonadota</taxon>
        <taxon>Gammaproteobacteria</taxon>
        <taxon>Legionellales</taxon>
        <taxon>Legionellaceae</taxon>
        <taxon>Legionella</taxon>
    </lineage>
</organism>
<dbReference type="InterPro" id="IPR002560">
    <property type="entry name" value="Transposase_DDE"/>
</dbReference>
<accession>A0ABV8CET4</accession>
<dbReference type="PANTHER" id="PTHR11351">
    <property type="entry name" value="ACYL-COA DESATURASE"/>
    <property type="match status" value="1"/>
</dbReference>
<comment type="subcellular location">
    <subcellularLocation>
        <location evidence="1">Membrane</location>
        <topology evidence="1">Multi-pass membrane protein</topology>
    </subcellularLocation>
</comment>
<evidence type="ECO:0000256" key="2">
    <source>
        <dbReference type="ARBA" id="ARBA00008749"/>
    </source>
</evidence>
<keyword evidence="6 13" id="KW-0560">Oxidoreductase</keyword>
<protein>
    <submittedName>
        <fullName evidence="13">Fatty acid desaturase</fullName>
        <ecNumber evidence="13">1.14.19.-</ecNumber>
    </submittedName>
</protein>
<feature type="domain" description="Transposase IS204/IS1001/IS1096/IS1165 DDE" evidence="12">
    <location>
        <begin position="268"/>
        <end position="388"/>
    </location>
</feature>
<dbReference type="EC" id="1.14.19.-" evidence="13"/>
<dbReference type="GO" id="GO:0016491">
    <property type="term" value="F:oxidoreductase activity"/>
    <property type="evidence" value="ECO:0007669"/>
    <property type="project" value="UniProtKB-KW"/>
</dbReference>
<evidence type="ECO:0000256" key="8">
    <source>
        <dbReference type="ARBA" id="ARBA00023098"/>
    </source>
</evidence>
<dbReference type="CDD" id="cd03505">
    <property type="entry name" value="Delta9-FADS-like"/>
    <property type="match status" value="1"/>
</dbReference>
<keyword evidence="9 10" id="KW-0472">Membrane</keyword>
<evidence type="ECO:0000313" key="13">
    <source>
        <dbReference type="EMBL" id="MFC3908843.1"/>
    </source>
</evidence>
<evidence type="ECO:0000256" key="4">
    <source>
        <dbReference type="ARBA" id="ARBA00022832"/>
    </source>
</evidence>
<keyword evidence="14" id="KW-1185">Reference proteome</keyword>
<dbReference type="Pfam" id="PF00487">
    <property type="entry name" value="FA_desaturase"/>
    <property type="match status" value="1"/>
</dbReference>
<evidence type="ECO:0000256" key="1">
    <source>
        <dbReference type="ARBA" id="ARBA00004141"/>
    </source>
</evidence>
<proteinExistence type="inferred from homology"/>
<dbReference type="Proteomes" id="UP001595758">
    <property type="component" value="Unassembled WGS sequence"/>
</dbReference>
<dbReference type="RefSeq" id="WP_382342510.1">
    <property type="nucleotide sequence ID" value="NZ_JBHSAB010000014.1"/>
</dbReference>
<keyword evidence="3 10" id="KW-0812">Transmembrane</keyword>
<keyword evidence="5 10" id="KW-1133">Transmembrane helix</keyword>
<comment type="caution">
    <text evidence="13">The sequence shown here is derived from an EMBL/GenBank/DDBJ whole genome shotgun (WGS) entry which is preliminary data.</text>
</comment>
<feature type="transmembrane region" description="Helical" evidence="10">
    <location>
        <begin position="12"/>
        <end position="32"/>
    </location>
</feature>
<evidence type="ECO:0000256" key="3">
    <source>
        <dbReference type="ARBA" id="ARBA00022692"/>
    </source>
</evidence>
<gene>
    <name evidence="13" type="ORF">ACFORL_07105</name>
</gene>
<evidence type="ECO:0000313" key="14">
    <source>
        <dbReference type="Proteomes" id="UP001595758"/>
    </source>
</evidence>
<dbReference type="PANTHER" id="PTHR11351:SF33">
    <property type="entry name" value="DELTA-9 FATTY ACID DESATURASE, DESA"/>
    <property type="match status" value="1"/>
</dbReference>
<reference evidence="14" key="1">
    <citation type="journal article" date="2019" name="Int. J. Syst. Evol. Microbiol.">
        <title>The Global Catalogue of Microorganisms (GCM) 10K type strain sequencing project: providing services to taxonomists for standard genome sequencing and annotation.</title>
        <authorList>
            <consortium name="The Broad Institute Genomics Platform"/>
            <consortium name="The Broad Institute Genome Sequencing Center for Infectious Disease"/>
            <person name="Wu L."/>
            <person name="Ma J."/>
        </authorList>
    </citation>
    <scope>NUCLEOTIDE SEQUENCE [LARGE SCALE GENOMIC DNA]</scope>
    <source>
        <strain evidence="14">CCUG 59858</strain>
    </source>
</reference>
<feature type="domain" description="Fatty acid desaturase" evidence="11">
    <location>
        <begin position="10"/>
        <end position="224"/>
    </location>
</feature>
<feature type="transmembrane region" description="Helical" evidence="10">
    <location>
        <begin position="136"/>
        <end position="162"/>
    </location>
</feature>
<evidence type="ECO:0000256" key="5">
    <source>
        <dbReference type="ARBA" id="ARBA00022989"/>
    </source>
</evidence>
<keyword evidence="8" id="KW-0443">Lipid metabolism</keyword>
<evidence type="ECO:0000259" key="12">
    <source>
        <dbReference type="Pfam" id="PF01610"/>
    </source>
</evidence>
<dbReference type="InterPro" id="IPR005804">
    <property type="entry name" value="FA_desaturase_dom"/>
</dbReference>
<name>A0ABV8CET4_9GAMM</name>
<dbReference type="InterPro" id="IPR015876">
    <property type="entry name" value="Acyl-CoA_DS"/>
</dbReference>
<evidence type="ECO:0000256" key="10">
    <source>
        <dbReference type="SAM" id="Phobius"/>
    </source>
</evidence>
<comment type="similarity">
    <text evidence="2">Belongs to the fatty acid desaturase type 2 family.</text>
</comment>
<sequence length="397" mass="46073">MLFGILNLSFWGYVIATVILTQITIAAVTIYLHRCQTHRALTLHPLISHFFRFWLWLTTGMVTAEWVAIHRKHHATTDIEGDPHSPKVLGIKKVFWQGAELYRDAAKDREMIAKYSHGTPNDWLERNVYSRFSSKGILIMFLLNLVLFGIPGISIWAIQMLWIPLHAAGVINGIGHHWGYRNFECHDAATNIIPWAFWIGGEELHNNHHTFASSAKFSVKWWEFDIGWLYIRCLSFLGLAKVKKLPPKLAMEEGKLHVDIDTVKAVISNRFQVMSFYYKRVIRPILKREKQVVTDVGDKAERKLFQRAGRLLRLQDNLLSPRARTRLQALLDCREQLRIVYNYRQSLQNIWLKTASSQKELVEALQQWCRQAEESGLDVLHQFAQQIKGFVPKPVKV</sequence>
<evidence type="ECO:0000259" key="11">
    <source>
        <dbReference type="Pfam" id="PF00487"/>
    </source>
</evidence>